<evidence type="ECO:0000256" key="1">
    <source>
        <dbReference type="ARBA" id="ARBA00004651"/>
    </source>
</evidence>
<dbReference type="Proteomes" id="UP000092462">
    <property type="component" value="Unassembled WGS sequence"/>
</dbReference>
<dbReference type="GeneID" id="129805043"/>
<keyword evidence="12" id="KW-1185">Reference proteome</keyword>
<keyword evidence="3 10" id="KW-0716">Sensory transduction</keyword>
<feature type="transmembrane region" description="Helical" evidence="10">
    <location>
        <begin position="169"/>
        <end position="192"/>
    </location>
</feature>
<dbReference type="EMBL" id="AJVK01007169">
    <property type="status" value="NOT_ANNOTATED_CDS"/>
    <property type="molecule type" value="Genomic_DNA"/>
</dbReference>
<dbReference type="VEuPathDB" id="VectorBase:PPAI013263"/>
<comment type="caution">
    <text evidence="10">Lacks conserved residue(s) required for the propagation of feature annotation.</text>
</comment>
<evidence type="ECO:0000256" key="3">
    <source>
        <dbReference type="ARBA" id="ARBA00022606"/>
    </source>
</evidence>
<keyword evidence="7 10" id="KW-0472">Membrane</keyword>
<evidence type="ECO:0000256" key="4">
    <source>
        <dbReference type="ARBA" id="ARBA00022692"/>
    </source>
</evidence>
<feature type="transmembrane region" description="Helical" evidence="10">
    <location>
        <begin position="250"/>
        <end position="271"/>
    </location>
</feature>
<dbReference type="GO" id="GO:0004984">
    <property type="term" value="F:olfactory receptor activity"/>
    <property type="evidence" value="ECO:0007669"/>
    <property type="project" value="InterPro"/>
</dbReference>
<evidence type="ECO:0000256" key="2">
    <source>
        <dbReference type="ARBA" id="ARBA00022475"/>
    </source>
</evidence>
<feature type="transmembrane region" description="Helical" evidence="10">
    <location>
        <begin position="283"/>
        <end position="303"/>
    </location>
</feature>
<proteinExistence type="inferred from homology"/>
<dbReference type="OrthoDB" id="7757420at2759"/>
<reference evidence="11" key="1">
    <citation type="submission" date="2022-08" db="UniProtKB">
        <authorList>
            <consortium name="EnsemblMetazoa"/>
        </authorList>
    </citation>
    <scope>IDENTIFICATION</scope>
    <source>
        <strain evidence="11">Israel</strain>
    </source>
</reference>
<protein>
    <recommendedName>
        <fullName evidence="10">Odorant receptor</fullName>
    </recommendedName>
</protein>
<dbReference type="AlphaFoldDB" id="A0A3F2ZEL3"/>
<dbReference type="VEuPathDB" id="VectorBase:PPAPM1_007398"/>
<evidence type="ECO:0000256" key="7">
    <source>
        <dbReference type="ARBA" id="ARBA00023136"/>
    </source>
</evidence>
<evidence type="ECO:0000256" key="10">
    <source>
        <dbReference type="RuleBase" id="RU351113"/>
    </source>
</evidence>
<evidence type="ECO:0000256" key="5">
    <source>
        <dbReference type="ARBA" id="ARBA00022725"/>
    </source>
</evidence>
<keyword evidence="6 10" id="KW-1133">Transmembrane helix</keyword>
<name>A0A3F2ZEL3_PHLPP</name>
<dbReference type="GO" id="GO:0005886">
    <property type="term" value="C:plasma membrane"/>
    <property type="evidence" value="ECO:0007669"/>
    <property type="project" value="UniProtKB-SubCell"/>
</dbReference>
<keyword evidence="9 10" id="KW-0807">Transducer</keyword>
<evidence type="ECO:0000256" key="9">
    <source>
        <dbReference type="ARBA" id="ARBA00023224"/>
    </source>
</evidence>
<sequence>MSNNLDIFKKIESKVEFGISMMTLCLTTGPLKRRILISLSLVNNLLNVILSANHLVLNFHGKLTTNIMGSAVIVFGSSQIVLKNFSTYFYRENLLELFRWTQSLHNKQQNGVLKVITEESLLKYDKLWIILFKITHGAIFVTCFVFGVNNIVKGDAGVLFRFPFISMNFVYYSELMVSLQLICVCISGIITITSDLGIVYIGMEIMSTLDVLHYFILSYKDRTPKKIDFLEVVTRDHSAIIEKINHFNNAIYMLSFTQFVTSTLLCLIAFADISMNSKSPIGYLIALCSMSQLFLPCLFGEFIKIKTERLSISLYFINWYNMNRKDQNNFIVILGLMQRTYGVKAAGMYNVDIYTFIQIVKMASSYCAILLAVNN</sequence>
<dbReference type="Pfam" id="PF02949">
    <property type="entry name" value="7tm_6"/>
    <property type="match status" value="1"/>
</dbReference>
<dbReference type="EnsemblMetazoa" id="PPAI013263-RA">
    <property type="protein sequence ID" value="PPAI013263-PA"/>
    <property type="gene ID" value="PPAI013263"/>
</dbReference>
<dbReference type="InterPro" id="IPR004117">
    <property type="entry name" value="7tm6_olfct_rcpt"/>
</dbReference>
<keyword evidence="4 10" id="KW-0812">Transmembrane</keyword>
<dbReference type="PANTHER" id="PTHR21137:SF35">
    <property type="entry name" value="ODORANT RECEPTOR 19A-RELATED"/>
    <property type="match status" value="1"/>
</dbReference>
<dbReference type="GO" id="GO:0005549">
    <property type="term" value="F:odorant binding"/>
    <property type="evidence" value="ECO:0007669"/>
    <property type="project" value="InterPro"/>
</dbReference>
<evidence type="ECO:0000256" key="6">
    <source>
        <dbReference type="ARBA" id="ARBA00022989"/>
    </source>
</evidence>
<accession>A0A3F2ZEL3</accession>
<dbReference type="PANTHER" id="PTHR21137">
    <property type="entry name" value="ODORANT RECEPTOR"/>
    <property type="match status" value="1"/>
</dbReference>
<comment type="subcellular location">
    <subcellularLocation>
        <location evidence="1 10">Cell membrane</location>
        <topology evidence="1 10">Multi-pass membrane protein</topology>
    </subcellularLocation>
</comment>
<keyword evidence="2" id="KW-1003">Cell membrane</keyword>
<feature type="transmembrane region" description="Helical" evidence="10">
    <location>
        <begin position="127"/>
        <end position="148"/>
    </location>
</feature>
<keyword evidence="5 10" id="KW-0552">Olfaction</keyword>
<dbReference type="GO" id="GO:0007165">
    <property type="term" value="P:signal transduction"/>
    <property type="evidence" value="ECO:0007669"/>
    <property type="project" value="UniProtKB-KW"/>
</dbReference>
<dbReference type="KEGG" id="ppap:129805043"/>
<evidence type="ECO:0000256" key="8">
    <source>
        <dbReference type="ARBA" id="ARBA00023170"/>
    </source>
</evidence>
<keyword evidence="8 10" id="KW-0675">Receptor</keyword>
<feature type="transmembrane region" description="Helical" evidence="10">
    <location>
        <begin position="35"/>
        <end position="56"/>
    </location>
</feature>
<feature type="transmembrane region" description="Helical" evidence="10">
    <location>
        <begin position="198"/>
        <end position="217"/>
    </location>
</feature>
<comment type="similarity">
    <text evidence="10">Belongs to the insect chemoreceptor superfamily. Heteromeric odorant receptor channel (TC 1.A.69) family.</text>
</comment>
<evidence type="ECO:0000313" key="12">
    <source>
        <dbReference type="Proteomes" id="UP000092462"/>
    </source>
</evidence>
<evidence type="ECO:0000313" key="11">
    <source>
        <dbReference type="EnsemblMetazoa" id="PPAI013263-PA"/>
    </source>
</evidence>
<organism evidence="11 12">
    <name type="scientific">Phlebotomus papatasi</name>
    <name type="common">Sandfly</name>
    <dbReference type="NCBI Taxonomy" id="29031"/>
    <lineage>
        <taxon>Eukaryota</taxon>
        <taxon>Metazoa</taxon>
        <taxon>Ecdysozoa</taxon>
        <taxon>Arthropoda</taxon>
        <taxon>Hexapoda</taxon>
        <taxon>Insecta</taxon>
        <taxon>Pterygota</taxon>
        <taxon>Neoptera</taxon>
        <taxon>Endopterygota</taxon>
        <taxon>Diptera</taxon>
        <taxon>Nematocera</taxon>
        <taxon>Psychodoidea</taxon>
        <taxon>Psychodidae</taxon>
        <taxon>Phlebotomus</taxon>
        <taxon>Phlebotomus</taxon>
    </lineage>
</organism>
<dbReference type="RefSeq" id="XP_055708826.1">
    <property type="nucleotide sequence ID" value="XM_055852851.1"/>
</dbReference>